<name>A0ABQ0KUT8_MYCCL</name>
<proteinExistence type="predicted"/>
<protein>
    <recommendedName>
        <fullName evidence="3">Tail fiber protein</fullName>
    </recommendedName>
</protein>
<gene>
    <name evidence="1" type="ORF">MCHLO_00102</name>
</gene>
<evidence type="ECO:0000313" key="2">
    <source>
        <dbReference type="Proteomes" id="UP000815677"/>
    </source>
</evidence>
<accession>A0ABQ0KUT8</accession>
<dbReference type="Proteomes" id="UP000815677">
    <property type="component" value="Unassembled WGS sequence"/>
</dbReference>
<keyword evidence="2" id="KW-1185">Reference proteome</keyword>
<evidence type="ECO:0000313" key="1">
    <source>
        <dbReference type="EMBL" id="GAT42387.1"/>
    </source>
</evidence>
<organism evidence="1 2">
    <name type="scientific">Mycena chlorophos</name>
    <name type="common">Agaric fungus</name>
    <name type="synonym">Agaricus chlorophos</name>
    <dbReference type="NCBI Taxonomy" id="658473"/>
    <lineage>
        <taxon>Eukaryota</taxon>
        <taxon>Fungi</taxon>
        <taxon>Dikarya</taxon>
        <taxon>Basidiomycota</taxon>
        <taxon>Agaricomycotina</taxon>
        <taxon>Agaricomycetes</taxon>
        <taxon>Agaricomycetidae</taxon>
        <taxon>Agaricales</taxon>
        <taxon>Marasmiineae</taxon>
        <taxon>Mycenaceae</taxon>
        <taxon>Mycena</taxon>
    </lineage>
</organism>
<evidence type="ECO:0008006" key="3">
    <source>
        <dbReference type="Google" id="ProtNLM"/>
    </source>
</evidence>
<reference evidence="1" key="1">
    <citation type="submission" date="2014-09" db="EMBL/GenBank/DDBJ databases">
        <title>Genome sequence of the luminous mushroom Mycena chlorophos for searching fungal bioluminescence genes.</title>
        <authorList>
            <person name="Tanaka Y."/>
            <person name="Kasuga D."/>
            <person name="Oba Y."/>
            <person name="Hase S."/>
            <person name="Sato K."/>
            <person name="Oba Y."/>
            <person name="Sakakibara Y."/>
        </authorList>
    </citation>
    <scope>NUCLEOTIDE SEQUENCE</scope>
</reference>
<dbReference type="EMBL" id="DF837857">
    <property type="protein sequence ID" value="GAT42387.1"/>
    <property type="molecule type" value="Genomic_DNA"/>
</dbReference>
<sequence length="787" mass="84239">MAVDPNSPVYGTNNPKRYKAVVDVDVSRPNPNDLTDRGDVAKAEVVIIGGSISSDGEIIPPSGNSLPSGTNRSAVIGTAATDLMPSNPNRVGGFIQNVSANNVGINEFADAVIGNAGTTTLAPGDTYTVRTNNAISAIADAAATNVTAIEWEASVTLVSSIIFDAYRESNIIPLAATLTDGQSAEALGLYNAILSSLFGTDVGEFYRDFPLGNFNRDIPPGERISTNEHWVNHPPINSRLIALNEEPITIDLTGRPQDGARYQIMDPFSRLPDFPVTLNGNGRLISGFGSITLDTAGLDTEWMYRADKAAWVPLTNVELTDDNPFPKKYDQMFIVLLAIRLNPRYGRALSDLSQSILKVGRTAFIAQYLNSQPLEAKDDISWPFMSRQGWGYGRQFSSSVALIARPALKRYLAVGDGPIRLVFSAPGDFSDALFVISGAEWYRVDLDGTITLLQSGIQLVSACQMAATGDIGTTPPYLFMCDGRNLYCYVENGFARGQLSGTPSDGDIVNTVNTTSMYYKFTTGDVTVDDGTADGSAAHPWLVKVGVDAVASLTNLGNAFSALGSPGTDYSTFLTANPDIQMISVDTTHVLFVRANTAGTAGNGIQTQVTASDIAWADATLINGGQPGVIGVPLPSDVGCISVGYIASYVVVIPAQGNGINGRFYWINPGETTIDPLDFATAERSPDPVYQVVVFGDQFWLPGSNTTEVWYFTGNINAPVQRLQGVTFDRGTWQGTALQVKESMIIVDSDGGVFQISGGLTRISNPSIEERIRNAILKQAYRTRTGI</sequence>